<evidence type="ECO:0000313" key="2">
    <source>
        <dbReference type="EMBL" id="KAH9420637.1"/>
    </source>
</evidence>
<proteinExistence type="predicted"/>
<keyword evidence="3" id="KW-1185">Reference proteome</keyword>
<keyword evidence="1" id="KW-0472">Membrane</keyword>
<organism evidence="2 3">
    <name type="scientific">Dermatophagoides pteronyssinus</name>
    <name type="common">European house dust mite</name>
    <dbReference type="NCBI Taxonomy" id="6956"/>
    <lineage>
        <taxon>Eukaryota</taxon>
        <taxon>Metazoa</taxon>
        <taxon>Ecdysozoa</taxon>
        <taxon>Arthropoda</taxon>
        <taxon>Chelicerata</taxon>
        <taxon>Arachnida</taxon>
        <taxon>Acari</taxon>
        <taxon>Acariformes</taxon>
        <taxon>Sarcoptiformes</taxon>
        <taxon>Astigmata</taxon>
        <taxon>Psoroptidia</taxon>
        <taxon>Analgoidea</taxon>
        <taxon>Pyroglyphidae</taxon>
        <taxon>Dermatophagoidinae</taxon>
        <taxon>Dermatophagoides</taxon>
    </lineage>
</organism>
<evidence type="ECO:0000313" key="3">
    <source>
        <dbReference type="Proteomes" id="UP000887458"/>
    </source>
</evidence>
<feature type="transmembrane region" description="Helical" evidence="1">
    <location>
        <begin position="96"/>
        <end position="129"/>
    </location>
</feature>
<protein>
    <submittedName>
        <fullName evidence="2">Uncharacterized protein</fullName>
    </submittedName>
</protein>
<evidence type="ECO:0000256" key="1">
    <source>
        <dbReference type="SAM" id="Phobius"/>
    </source>
</evidence>
<name>A0ABQ8JDE3_DERPT</name>
<sequence length="256" mass="29325">MSQVEDLINQVTVAQCSLRILYNKIKHFQNNQIACCSMWKLRSYMIAQIPIYCQKDRDVVKPFYEDLLDPFKALNILGNDFNCTGYEDESEGCTKFWALLVTAIVSAIIIVTLAILYCVVTTCCCIGMLCCNRCRKTEVINIGASVLYKTKKTKKTESTDKSINSITEKTKTKTQPLRMDTKIIKQLKNTINSIKKKIKSQKIFKDRKLFSTDSVSYSLDETPKIVPKSELKTCITNKNDGRRPPLTKYTMLKYDD</sequence>
<comment type="caution">
    <text evidence="2">The sequence shown here is derived from an EMBL/GenBank/DDBJ whole genome shotgun (WGS) entry which is preliminary data.</text>
</comment>
<accession>A0ABQ8JDE3</accession>
<reference evidence="2 3" key="1">
    <citation type="journal article" date="2018" name="J. Allergy Clin. Immunol.">
        <title>High-quality assembly of Dermatophagoides pteronyssinus genome and transcriptome reveals a wide range of novel allergens.</title>
        <authorList>
            <person name="Liu X.Y."/>
            <person name="Yang K.Y."/>
            <person name="Wang M.Q."/>
            <person name="Kwok J.S."/>
            <person name="Zeng X."/>
            <person name="Yang Z."/>
            <person name="Xiao X.J."/>
            <person name="Lau C.P."/>
            <person name="Li Y."/>
            <person name="Huang Z.M."/>
            <person name="Ba J.G."/>
            <person name="Yim A.K."/>
            <person name="Ouyang C.Y."/>
            <person name="Ngai S.M."/>
            <person name="Chan T.F."/>
            <person name="Leung E.L."/>
            <person name="Liu L."/>
            <person name="Liu Z.G."/>
            <person name="Tsui S.K."/>
        </authorList>
    </citation>
    <scope>NUCLEOTIDE SEQUENCE [LARGE SCALE GENOMIC DNA]</scope>
    <source>
        <strain evidence="2">Derp</strain>
    </source>
</reference>
<dbReference type="EMBL" id="NJHN03000047">
    <property type="protein sequence ID" value="KAH9420637.1"/>
    <property type="molecule type" value="Genomic_DNA"/>
</dbReference>
<keyword evidence="1" id="KW-1133">Transmembrane helix</keyword>
<dbReference type="Proteomes" id="UP000887458">
    <property type="component" value="Unassembled WGS sequence"/>
</dbReference>
<gene>
    <name evidence="2" type="ORF">DERP_001065</name>
</gene>
<keyword evidence="1" id="KW-0812">Transmembrane</keyword>
<reference evidence="2 3" key="2">
    <citation type="journal article" date="2022" name="Mol. Biol. Evol.">
        <title>Comparative Genomics Reveals Insights into the Divergent Evolution of Astigmatic Mites and Household Pest Adaptations.</title>
        <authorList>
            <person name="Xiong Q."/>
            <person name="Wan A.T."/>
            <person name="Liu X."/>
            <person name="Fung C.S."/>
            <person name="Xiao X."/>
            <person name="Malainual N."/>
            <person name="Hou J."/>
            <person name="Wang L."/>
            <person name="Wang M."/>
            <person name="Yang K.Y."/>
            <person name="Cui Y."/>
            <person name="Leung E.L."/>
            <person name="Nong W."/>
            <person name="Shin S.K."/>
            <person name="Au S.W."/>
            <person name="Jeong K.Y."/>
            <person name="Chew F.T."/>
            <person name="Hui J.H."/>
            <person name="Leung T.F."/>
            <person name="Tungtrongchitr A."/>
            <person name="Zhong N."/>
            <person name="Liu Z."/>
            <person name="Tsui S.K."/>
        </authorList>
    </citation>
    <scope>NUCLEOTIDE SEQUENCE [LARGE SCALE GENOMIC DNA]</scope>
    <source>
        <strain evidence="2">Derp</strain>
    </source>
</reference>